<evidence type="ECO:0000259" key="1">
    <source>
        <dbReference type="PROSITE" id="PS50943"/>
    </source>
</evidence>
<dbReference type="PROSITE" id="PS50943">
    <property type="entry name" value="HTH_CROC1"/>
    <property type="match status" value="1"/>
</dbReference>
<gene>
    <name evidence="2" type="ORF">CHI95_17295</name>
</gene>
<accession>A0A264VPK5</accession>
<sequence>MISPKEIVGSNIKKFRLKKGLSGAELADRLLCSQQHISRIERGLTRLNMEQIQHLANSLDVSIELLLEGIGFQDNPLEQIYNQVRYFQAEGLFTGSR</sequence>
<dbReference type="AlphaFoldDB" id="A0A264VPK5"/>
<organism evidence="2 3">
    <name type="scientific">Providencia rettgeri</name>
    <dbReference type="NCBI Taxonomy" id="587"/>
    <lineage>
        <taxon>Bacteria</taxon>
        <taxon>Pseudomonadati</taxon>
        <taxon>Pseudomonadota</taxon>
        <taxon>Gammaproteobacteria</taxon>
        <taxon>Enterobacterales</taxon>
        <taxon>Morganellaceae</taxon>
        <taxon>Providencia</taxon>
    </lineage>
</organism>
<dbReference type="GO" id="GO:0003677">
    <property type="term" value="F:DNA binding"/>
    <property type="evidence" value="ECO:0007669"/>
    <property type="project" value="InterPro"/>
</dbReference>
<dbReference type="Proteomes" id="UP000216001">
    <property type="component" value="Unassembled WGS sequence"/>
</dbReference>
<dbReference type="RefSeq" id="WP_094962360.1">
    <property type="nucleotide sequence ID" value="NZ_NOWC01000023.1"/>
</dbReference>
<evidence type="ECO:0000313" key="3">
    <source>
        <dbReference type="Proteomes" id="UP000216001"/>
    </source>
</evidence>
<feature type="domain" description="HTH cro/C1-type" evidence="1">
    <location>
        <begin position="12"/>
        <end position="66"/>
    </location>
</feature>
<name>A0A264VPK5_PRORE</name>
<comment type="caution">
    <text evidence="2">The sequence shown here is derived from an EMBL/GenBank/DDBJ whole genome shotgun (WGS) entry which is preliminary data.</text>
</comment>
<dbReference type="SMART" id="SM00530">
    <property type="entry name" value="HTH_XRE"/>
    <property type="match status" value="1"/>
</dbReference>
<dbReference type="InterPro" id="IPR010982">
    <property type="entry name" value="Lambda_DNA-bd_dom_sf"/>
</dbReference>
<evidence type="ECO:0000313" key="2">
    <source>
        <dbReference type="EMBL" id="OZS73296.1"/>
    </source>
</evidence>
<dbReference type="InterPro" id="IPR001387">
    <property type="entry name" value="Cro/C1-type_HTH"/>
</dbReference>
<dbReference type="EMBL" id="NOWC01000023">
    <property type="protein sequence ID" value="OZS73296.1"/>
    <property type="molecule type" value="Genomic_DNA"/>
</dbReference>
<dbReference type="SUPFAM" id="SSF47413">
    <property type="entry name" value="lambda repressor-like DNA-binding domains"/>
    <property type="match status" value="1"/>
</dbReference>
<protein>
    <submittedName>
        <fullName evidence="2">Transcriptional regulator</fullName>
    </submittedName>
</protein>
<dbReference type="Gene3D" id="1.10.260.40">
    <property type="entry name" value="lambda repressor-like DNA-binding domains"/>
    <property type="match status" value="1"/>
</dbReference>
<proteinExistence type="predicted"/>
<dbReference type="Pfam" id="PF01381">
    <property type="entry name" value="HTH_3"/>
    <property type="match status" value="1"/>
</dbReference>
<dbReference type="CDD" id="cd00093">
    <property type="entry name" value="HTH_XRE"/>
    <property type="match status" value="1"/>
</dbReference>
<reference evidence="2 3" key="1">
    <citation type="submission" date="2017-07" db="EMBL/GenBank/DDBJ databases">
        <title>blaIMP-27 on transferable plasmids in Proteus mirabilis and Providencia rettgeri.</title>
        <authorList>
            <person name="Potter R."/>
        </authorList>
    </citation>
    <scope>NUCLEOTIDE SEQUENCE [LARGE SCALE GENOMIC DNA]</scope>
    <source>
        <strain evidence="2 3">PR1</strain>
    </source>
</reference>